<keyword evidence="2" id="KW-1185">Reference proteome</keyword>
<dbReference type="EMBL" id="JYDL01000207">
    <property type="protein sequence ID" value="KRX13339.1"/>
    <property type="molecule type" value="Genomic_DNA"/>
</dbReference>
<gene>
    <name evidence="1" type="ORF">T07_5980</name>
</gene>
<protein>
    <submittedName>
        <fullName evidence="1">Uncharacterized protein</fullName>
    </submittedName>
</protein>
<dbReference type="AlphaFoldDB" id="A0A0V0RFS8"/>
<reference evidence="1 2" key="1">
    <citation type="submission" date="2015-01" db="EMBL/GenBank/DDBJ databases">
        <title>Evolution of Trichinella species and genotypes.</title>
        <authorList>
            <person name="Korhonen P.K."/>
            <person name="Edoardo P."/>
            <person name="Giuseppe L.R."/>
            <person name="Gasser R.B."/>
        </authorList>
    </citation>
    <scope>NUCLEOTIDE SEQUENCE [LARGE SCALE GENOMIC DNA]</scope>
    <source>
        <strain evidence="1">ISS37</strain>
    </source>
</reference>
<sequence>MPSTPPVGWPATSAAAHGAETQCRRACTLVVLMARKMGGKLARNTPW</sequence>
<evidence type="ECO:0000313" key="1">
    <source>
        <dbReference type="EMBL" id="KRX13339.1"/>
    </source>
</evidence>
<dbReference type="Proteomes" id="UP000054630">
    <property type="component" value="Unassembled WGS sequence"/>
</dbReference>
<organism evidence="1 2">
    <name type="scientific">Trichinella nelsoni</name>
    <dbReference type="NCBI Taxonomy" id="6336"/>
    <lineage>
        <taxon>Eukaryota</taxon>
        <taxon>Metazoa</taxon>
        <taxon>Ecdysozoa</taxon>
        <taxon>Nematoda</taxon>
        <taxon>Enoplea</taxon>
        <taxon>Dorylaimia</taxon>
        <taxon>Trichinellida</taxon>
        <taxon>Trichinellidae</taxon>
        <taxon>Trichinella</taxon>
    </lineage>
</organism>
<evidence type="ECO:0000313" key="2">
    <source>
        <dbReference type="Proteomes" id="UP000054630"/>
    </source>
</evidence>
<name>A0A0V0RFS8_9BILA</name>
<accession>A0A0V0RFS8</accession>
<proteinExistence type="predicted"/>
<comment type="caution">
    <text evidence="1">The sequence shown here is derived from an EMBL/GenBank/DDBJ whole genome shotgun (WGS) entry which is preliminary data.</text>
</comment>